<accession>A0ABV1GLX3</accession>
<feature type="domain" description="RES" evidence="1">
    <location>
        <begin position="140"/>
        <end position="289"/>
    </location>
</feature>
<organism evidence="2 3">
    <name type="scientific">Lachnospira intestinalis</name>
    <dbReference type="NCBI Taxonomy" id="3133158"/>
    <lineage>
        <taxon>Bacteria</taxon>
        <taxon>Bacillati</taxon>
        <taxon>Bacillota</taxon>
        <taxon>Clostridia</taxon>
        <taxon>Lachnospirales</taxon>
        <taxon>Lachnospiraceae</taxon>
        <taxon>Lachnospira</taxon>
    </lineage>
</organism>
<sequence>MDKWINVFYSDKGVKENYNFPKILNNDNEYFLAVLNFLDTLIEDLRDNNIDRDFIEISENYRTIIEEVLKKYYSGEIIAAYNKIEQLIKEYQNSNIIISSISKSYSFNYYVKENKKWEYFLFYRARFGDISKEKKEDALKHTPFDKISKIGSNRFSIPGQPCLYLGSTSYDCWIEMGKPADRDFNAGCVFLNKDYRILNLSTDIWVLLSAIECLKEQRDKKLMFKAYLLSQVTSFVIKEEGRNFKSEYIISQLITLACKSNHIDGISYISKRVSSNKFGHNICMNLALFIPYEQGVKYSKNMASEMKIGNPVNYAYFNKLKLAPLNLSYDPLPYELKRQPIAIGNFEEQIPYSETYFYEFDRYLRKITLEKYRN</sequence>
<dbReference type="EMBL" id="JBBMES010000002">
    <property type="protein sequence ID" value="MEQ2534116.1"/>
    <property type="molecule type" value="Genomic_DNA"/>
</dbReference>
<protein>
    <submittedName>
        <fullName evidence="2">RES domain-containing protein</fullName>
    </submittedName>
</protein>
<evidence type="ECO:0000313" key="3">
    <source>
        <dbReference type="Proteomes" id="UP001480973"/>
    </source>
</evidence>
<evidence type="ECO:0000259" key="1">
    <source>
        <dbReference type="Pfam" id="PF08808"/>
    </source>
</evidence>
<dbReference type="Proteomes" id="UP001480973">
    <property type="component" value="Unassembled WGS sequence"/>
</dbReference>
<gene>
    <name evidence="2" type="ORF">WMO38_03200</name>
</gene>
<dbReference type="InterPro" id="IPR014914">
    <property type="entry name" value="RES_dom"/>
</dbReference>
<dbReference type="Pfam" id="PF08808">
    <property type="entry name" value="RES"/>
    <property type="match status" value="1"/>
</dbReference>
<comment type="caution">
    <text evidence="2">The sequence shown here is derived from an EMBL/GenBank/DDBJ whole genome shotgun (WGS) entry which is preliminary data.</text>
</comment>
<name>A0ABV1GLX3_9FIRM</name>
<keyword evidence="3" id="KW-1185">Reference proteome</keyword>
<reference evidence="2 3" key="1">
    <citation type="submission" date="2024-03" db="EMBL/GenBank/DDBJ databases">
        <title>Human intestinal bacterial collection.</title>
        <authorList>
            <person name="Pauvert C."/>
            <person name="Hitch T.C.A."/>
            <person name="Clavel T."/>
        </authorList>
    </citation>
    <scope>NUCLEOTIDE SEQUENCE [LARGE SCALE GENOMIC DNA]</scope>
    <source>
        <strain evidence="2 3">CLA-JM-H10</strain>
    </source>
</reference>
<evidence type="ECO:0000313" key="2">
    <source>
        <dbReference type="EMBL" id="MEQ2534116.1"/>
    </source>
</evidence>
<proteinExistence type="predicted"/>